<dbReference type="PANTHER" id="PTHR47219:SF4">
    <property type="entry name" value="TBC1 DOMAIN FAMILY MEMBER 10A"/>
    <property type="match status" value="1"/>
</dbReference>
<dbReference type="Pfam" id="PF00566">
    <property type="entry name" value="RabGAP-TBC"/>
    <property type="match status" value="1"/>
</dbReference>
<dbReference type="InterPro" id="IPR000195">
    <property type="entry name" value="Rab-GAP-TBC_dom"/>
</dbReference>
<dbReference type="AlphaFoldDB" id="A0A0K8UFJ8"/>
<evidence type="ECO:0000256" key="1">
    <source>
        <dbReference type="ARBA" id="ARBA00022468"/>
    </source>
</evidence>
<name>A0A0K8UFJ8_BACLA</name>
<dbReference type="FunFam" id="1.10.10.750:FF:000001">
    <property type="entry name" value="TBC1 domain family member 10A"/>
    <property type="match status" value="1"/>
</dbReference>
<dbReference type="OrthoDB" id="159449at2759"/>
<dbReference type="PANTHER" id="PTHR47219">
    <property type="entry name" value="RAB GTPASE-ACTIVATING PROTEIN 1-LIKE"/>
    <property type="match status" value="1"/>
</dbReference>
<dbReference type="EMBL" id="GDHF01026895">
    <property type="protein sequence ID" value="JAI25419.1"/>
    <property type="molecule type" value="Transcribed_RNA"/>
</dbReference>
<dbReference type="Gene3D" id="1.10.8.270">
    <property type="entry name" value="putative rabgap domain of human tbc1 domain family member 14 like domains"/>
    <property type="match status" value="1"/>
</dbReference>
<dbReference type="PROSITE" id="PS51257">
    <property type="entry name" value="PROKAR_LIPOPROTEIN"/>
    <property type="match status" value="1"/>
</dbReference>
<accession>A0A0K8UFJ8</accession>
<reference evidence="3" key="1">
    <citation type="submission" date="2015-06" db="EMBL/GenBank/DDBJ databases">
        <authorList>
            <person name="Hoefler B.C."/>
            <person name="Straight P.D."/>
        </authorList>
    </citation>
    <scope>NUCLEOTIDE SEQUENCE</scope>
</reference>
<evidence type="ECO:0000313" key="3">
    <source>
        <dbReference type="EMBL" id="JAI25419.1"/>
    </source>
</evidence>
<dbReference type="SUPFAM" id="SSF47923">
    <property type="entry name" value="Ypt/Rab-GAP domain of gyp1p"/>
    <property type="match status" value="1"/>
</dbReference>
<keyword evidence="1" id="KW-0343">GTPase activation</keyword>
<dbReference type="Gene3D" id="1.10.10.750">
    <property type="entry name" value="Ypt/Rab-GAP domain of gyp1p, domain 1"/>
    <property type="match status" value="1"/>
</dbReference>
<feature type="domain" description="Rab-GAP TBC" evidence="2">
    <location>
        <begin position="77"/>
        <end position="259"/>
    </location>
</feature>
<sequence>MATSPRSVDTISLCSTVSSCPDRNGFYGGFQRTEKPKEPLSKAQIIAREKKWLYMIDNWSLYMSKNYKKIRDRCRKGIPKSVRPRAWFYLSGAYLLKKKNPTVYKELLEQPGNPHVIEEIKKDKHRQFPFHEMFLDEDKVGQIELFNVLKAYSIYNPKVGFCQAQAPIAAFLLMHLPAEDAFWVFVSVCDVYLEDYFITGLEVLQNDAGILEGLLKKNLSTRIPSPAKAQSRTLTLYDRLVSVRYDKNITMGNTVASLGLLSRRRHTCHLQSSTSDNWCFTKSTQSSQTM</sequence>
<protein>
    <submittedName>
        <fullName evidence="3">TBC1 domain family member 10A</fullName>
    </submittedName>
</protein>
<gene>
    <name evidence="3" type="primary">Tbc1d10a_0</name>
    <name evidence="3" type="ORF">c2_g1_i2</name>
</gene>
<dbReference type="SMART" id="SM00164">
    <property type="entry name" value="TBC"/>
    <property type="match status" value="1"/>
</dbReference>
<dbReference type="GO" id="GO:0005096">
    <property type="term" value="F:GTPase activator activity"/>
    <property type="evidence" value="ECO:0007669"/>
    <property type="project" value="UniProtKB-KW"/>
</dbReference>
<dbReference type="FunFam" id="1.10.8.270:FF:000007">
    <property type="entry name" value="TBC1 domain family member 10A"/>
    <property type="match status" value="1"/>
</dbReference>
<proteinExistence type="predicted"/>
<dbReference type="InterPro" id="IPR035969">
    <property type="entry name" value="Rab-GAP_TBC_sf"/>
</dbReference>
<dbReference type="PROSITE" id="PS50086">
    <property type="entry name" value="TBC_RABGAP"/>
    <property type="match status" value="1"/>
</dbReference>
<organism evidence="3">
    <name type="scientific">Bactrocera latifrons</name>
    <name type="common">Malaysian fruit fly</name>
    <name type="synonym">Chaetodacus latifrons</name>
    <dbReference type="NCBI Taxonomy" id="174628"/>
    <lineage>
        <taxon>Eukaryota</taxon>
        <taxon>Metazoa</taxon>
        <taxon>Ecdysozoa</taxon>
        <taxon>Arthropoda</taxon>
        <taxon>Hexapoda</taxon>
        <taxon>Insecta</taxon>
        <taxon>Pterygota</taxon>
        <taxon>Neoptera</taxon>
        <taxon>Endopterygota</taxon>
        <taxon>Diptera</taxon>
        <taxon>Brachycera</taxon>
        <taxon>Muscomorpha</taxon>
        <taxon>Tephritoidea</taxon>
        <taxon>Tephritidae</taxon>
        <taxon>Bactrocera</taxon>
        <taxon>Bactrocera</taxon>
    </lineage>
</organism>
<evidence type="ECO:0000259" key="2">
    <source>
        <dbReference type="PROSITE" id="PS50086"/>
    </source>
</evidence>
<dbReference type="InterPro" id="IPR050302">
    <property type="entry name" value="Rab_GAP_TBC_domain"/>
</dbReference>
<dbReference type="GO" id="GO:0031267">
    <property type="term" value="F:small GTPase binding"/>
    <property type="evidence" value="ECO:0007669"/>
    <property type="project" value="TreeGrafter"/>
</dbReference>